<dbReference type="EMBL" id="AGNK02002212">
    <property type="status" value="NOT_ANNOTATED_CDS"/>
    <property type="molecule type" value="Genomic_DNA"/>
</dbReference>
<reference evidence="3" key="2">
    <citation type="submission" date="2018-08" db="UniProtKB">
        <authorList>
            <consortium name="EnsemblPlants"/>
        </authorList>
    </citation>
    <scope>IDENTIFICATION</scope>
    <source>
        <strain evidence="3">Yugu1</strain>
    </source>
</reference>
<dbReference type="AlphaFoldDB" id="K3Y3I4"/>
<dbReference type="Proteomes" id="UP000004995">
    <property type="component" value="Unassembled WGS sequence"/>
</dbReference>
<dbReference type="PANTHER" id="PTHR33018">
    <property type="entry name" value="OS10G0338966 PROTEIN-RELATED"/>
    <property type="match status" value="1"/>
</dbReference>
<dbReference type="HOGENOM" id="CLU_1104301_0_0_1"/>
<organism evidence="3 4">
    <name type="scientific">Setaria italica</name>
    <name type="common">Foxtail millet</name>
    <name type="synonym">Panicum italicum</name>
    <dbReference type="NCBI Taxonomy" id="4555"/>
    <lineage>
        <taxon>Eukaryota</taxon>
        <taxon>Viridiplantae</taxon>
        <taxon>Streptophyta</taxon>
        <taxon>Embryophyta</taxon>
        <taxon>Tracheophyta</taxon>
        <taxon>Spermatophyta</taxon>
        <taxon>Magnoliopsida</taxon>
        <taxon>Liliopsida</taxon>
        <taxon>Poales</taxon>
        <taxon>Poaceae</taxon>
        <taxon>PACMAD clade</taxon>
        <taxon>Panicoideae</taxon>
        <taxon>Panicodae</taxon>
        <taxon>Paniceae</taxon>
        <taxon>Cenchrinae</taxon>
        <taxon>Setaria</taxon>
    </lineage>
</organism>
<evidence type="ECO:0000259" key="2">
    <source>
        <dbReference type="Pfam" id="PF26133"/>
    </source>
</evidence>
<dbReference type="Gramene" id="KQL09382">
    <property type="protein sequence ID" value="KQL09382"/>
    <property type="gene ID" value="SETIT_008769mg"/>
</dbReference>
<evidence type="ECO:0000256" key="1">
    <source>
        <dbReference type="SAM" id="MobiDB-lite"/>
    </source>
</evidence>
<evidence type="ECO:0000313" key="3">
    <source>
        <dbReference type="EnsemblPlants" id="KQL09382"/>
    </source>
</evidence>
<keyword evidence="4" id="KW-1185">Reference proteome</keyword>
<proteinExistence type="predicted"/>
<protein>
    <recommendedName>
        <fullName evidence="2">DUF8039 domain-containing protein</fullName>
    </recommendedName>
</protein>
<accession>K3Y3I4</accession>
<dbReference type="InterPro" id="IPR058352">
    <property type="entry name" value="DUF8039"/>
</dbReference>
<dbReference type="Pfam" id="PF26133">
    <property type="entry name" value="DUF8039"/>
    <property type="match status" value="1"/>
</dbReference>
<dbReference type="InParanoid" id="K3Y3I4"/>
<feature type="domain" description="DUF8039" evidence="2">
    <location>
        <begin position="105"/>
        <end position="194"/>
    </location>
</feature>
<name>K3Y3I4_SETIT</name>
<reference evidence="4" key="1">
    <citation type="journal article" date="2012" name="Nat. Biotechnol.">
        <title>Reference genome sequence of the model plant Setaria.</title>
        <authorList>
            <person name="Bennetzen J.L."/>
            <person name="Schmutz J."/>
            <person name="Wang H."/>
            <person name="Percifield R."/>
            <person name="Hawkins J."/>
            <person name="Pontaroli A.C."/>
            <person name="Estep M."/>
            <person name="Feng L."/>
            <person name="Vaughn J.N."/>
            <person name="Grimwood J."/>
            <person name="Jenkins J."/>
            <person name="Barry K."/>
            <person name="Lindquist E."/>
            <person name="Hellsten U."/>
            <person name="Deshpande S."/>
            <person name="Wang X."/>
            <person name="Wu X."/>
            <person name="Mitros T."/>
            <person name="Triplett J."/>
            <person name="Yang X."/>
            <person name="Ye C.Y."/>
            <person name="Mauro-Herrera M."/>
            <person name="Wang L."/>
            <person name="Li P."/>
            <person name="Sharma M."/>
            <person name="Sharma R."/>
            <person name="Ronald P.C."/>
            <person name="Panaud O."/>
            <person name="Kellogg E.A."/>
            <person name="Brutnell T.P."/>
            <person name="Doust A.N."/>
            <person name="Tuskan G.A."/>
            <person name="Rokhsar D."/>
            <person name="Devos K.M."/>
        </authorList>
    </citation>
    <scope>NUCLEOTIDE SEQUENCE [LARGE SCALE GENOMIC DNA]</scope>
    <source>
        <strain evidence="4">cv. Yugu1</strain>
    </source>
</reference>
<feature type="region of interest" description="Disordered" evidence="1">
    <location>
        <begin position="202"/>
        <end position="252"/>
    </location>
</feature>
<feature type="compositionally biased region" description="Polar residues" evidence="1">
    <location>
        <begin position="222"/>
        <end position="236"/>
    </location>
</feature>
<dbReference type="eggNOG" id="ENOG502R4HE">
    <property type="taxonomic scope" value="Eukaryota"/>
</dbReference>
<dbReference type="EnsemblPlants" id="KQL09382">
    <property type="protein sequence ID" value="KQL09382"/>
    <property type="gene ID" value="SETIT_008769mg"/>
</dbReference>
<sequence>MKETEEPVADSGRFMALRRWNTHEHSMGPVGYAGKQAQWEEEDNQLTALGIHNPWDDFLKGRSRNWLRGRSRLEVKEGVAEIKWNKDSALKLAEDIKEKNAHVESIDLLTEPTPCALLIKSGGQQIEAAWDQVYPKQTKLHIVPILDDCAVVKVEYALGVYKDHVLELPPNDEITKLREAVLQRIQWKRAYIVVKTTPKEKASSQTVAQLPSTPPYLRPKDSQTSASGAAKSSPSVPSREPAAAAKSAPSCQ</sequence>
<evidence type="ECO:0000313" key="4">
    <source>
        <dbReference type="Proteomes" id="UP000004995"/>
    </source>
</evidence>
<dbReference type="PANTHER" id="PTHR33018:SF34">
    <property type="entry name" value="OS02G0472350 PROTEIN"/>
    <property type="match status" value="1"/>
</dbReference>